<sequence>MGNAVPKRKPLTQGVTHLIVLMIQYRRLKKLCPGDNWTVLPHGSAQAHAPRWSRELGYRTAPEPLVGCTCLAVRGVDRAPAASTLQHTAVLAQRQHGKGPDVSTEPPRQLDETAAEPEIGYVARAVSHKGCRDCKGDGKTNPQWIYGLEPAEDQLRPTWGLISPCGSP</sequence>
<dbReference type="AlphaFoldDB" id="A0A7J8I8F6"/>
<dbReference type="Proteomes" id="UP000550707">
    <property type="component" value="Unassembled WGS sequence"/>
</dbReference>
<protein>
    <submittedName>
        <fullName evidence="2">Uncharacterized protein</fullName>
    </submittedName>
</protein>
<reference evidence="2 3" key="1">
    <citation type="journal article" date="2020" name="Nature">
        <title>Six reference-quality genomes reveal evolution of bat adaptations.</title>
        <authorList>
            <person name="Jebb D."/>
            <person name="Huang Z."/>
            <person name="Pippel M."/>
            <person name="Hughes G.M."/>
            <person name="Lavrichenko K."/>
            <person name="Devanna P."/>
            <person name="Winkler S."/>
            <person name="Jermiin L.S."/>
            <person name="Skirmuntt E.C."/>
            <person name="Katzourakis A."/>
            <person name="Burkitt-Gray L."/>
            <person name="Ray D.A."/>
            <person name="Sullivan K.A.M."/>
            <person name="Roscito J.G."/>
            <person name="Kirilenko B.M."/>
            <person name="Davalos L.M."/>
            <person name="Corthals A.P."/>
            <person name="Power M.L."/>
            <person name="Jones G."/>
            <person name="Ransome R.D."/>
            <person name="Dechmann D.K.N."/>
            <person name="Locatelli A.G."/>
            <person name="Puechmaille S.J."/>
            <person name="Fedrigo O."/>
            <person name="Jarvis E.D."/>
            <person name="Hiller M."/>
            <person name="Vernes S.C."/>
            <person name="Myers E.W."/>
            <person name="Teeling E.C."/>
        </authorList>
    </citation>
    <scope>NUCLEOTIDE SEQUENCE [LARGE SCALE GENOMIC DNA]</scope>
    <source>
        <strain evidence="2">MMolMol1</strain>
        <tissue evidence="2">Muscle</tissue>
    </source>
</reference>
<gene>
    <name evidence="2" type="ORF">HJG59_010658</name>
</gene>
<proteinExistence type="predicted"/>
<dbReference type="EMBL" id="JACASF010000004">
    <property type="protein sequence ID" value="KAF6480864.1"/>
    <property type="molecule type" value="Genomic_DNA"/>
</dbReference>
<name>A0A7J8I8F6_MOLMO</name>
<accession>A0A7J8I8F6</accession>
<keyword evidence="3" id="KW-1185">Reference proteome</keyword>
<evidence type="ECO:0000256" key="1">
    <source>
        <dbReference type="SAM" id="MobiDB-lite"/>
    </source>
</evidence>
<dbReference type="InParanoid" id="A0A7J8I8F6"/>
<feature type="region of interest" description="Disordered" evidence="1">
    <location>
        <begin position="91"/>
        <end position="114"/>
    </location>
</feature>
<comment type="caution">
    <text evidence="2">The sequence shown here is derived from an EMBL/GenBank/DDBJ whole genome shotgun (WGS) entry which is preliminary data.</text>
</comment>
<evidence type="ECO:0000313" key="2">
    <source>
        <dbReference type="EMBL" id="KAF6480864.1"/>
    </source>
</evidence>
<organism evidence="2 3">
    <name type="scientific">Molossus molossus</name>
    <name type="common">Pallas' mastiff bat</name>
    <name type="synonym">Vespertilio molossus</name>
    <dbReference type="NCBI Taxonomy" id="27622"/>
    <lineage>
        <taxon>Eukaryota</taxon>
        <taxon>Metazoa</taxon>
        <taxon>Chordata</taxon>
        <taxon>Craniata</taxon>
        <taxon>Vertebrata</taxon>
        <taxon>Euteleostomi</taxon>
        <taxon>Mammalia</taxon>
        <taxon>Eutheria</taxon>
        <taxon>Laurasiatheria</taxon>
        <taxon>Chiroptera</taxon>
        <taxon>Yangochiroptera</taxon>
        <taxon>Molossidae</taxon>
        <taxon>Molossus</taxon>
    </lineage>
</organism>
<evidence type="ECO:0000313" key="3">
    <source>
        <dbReference type="Proteomes" id="UP000550707"/>
    </source>
</evidence>